<comment type="function">
    <text evidence="13">Receptor for angiotensin II, a vasoconstricting peptide, which acts as a key regulator of blood pressure and sodium retention by the kidney. The activated receptor in turn couples to G-alpha proteins G(q) and thus activates phospholipase C and increases the cytosolic Ca(2+) concentrations, which in turn triggers cellular responses such as stimulation of protein kinase C.</text>
</comment>
<dbReference type="EMBL" id="JAHFZB010000019">
    <property type="protein sequence ID" value="KAK6478629.1"/>
    <property type="molecule type" value="Genomic_DNA"/>
</dbReference>
<proteinExistence type="inferred from homology"/>
<comment type="similarity">
    <text evidence="12">Belongs to the G-protein coupled receptor 1 family.</text>
</comment>
<dbReference type="PRINTS" id="PR00241">
    <property type="entry name" value="ANGIOTENSINR"/>
</dbReference>
<keyword evidence="5 12" id="KW-0297">G-protein coupled receptor</keyword>
<evidence type="ECO:0000256" key="10">
    <source>
        <dbReference type="ARBA" id="ARBA00023224"/>
    </source>
</evidence>
<dbReference type="PRINTS" id="PR00635">
    <property type="entry name" value="ANGIOTENSN1R"/>
</dbReference>
<evidence type="ECO:0000256" key="6">
    <source>
        <dbReference type="ARBA" id="ARBA00023136"/>
    </source>
</evidence>
<feature type="transmembrane region" description="Helical" evidence="13">
    <location>
        <begin position="198"/>
        <end position="219"/>
    </location>
</feature>
<keyword evidence="9" id="KW-0325">Glycoprotein</keyword>
<evidence type="ECO:0000256" key="4">
    <source>
        <dbReference type="ARBA" id="ARBA00022989"/>
    </source>
</evidence>
<dbReference type="InterPro" id="IPR000276">
    <property type="entry name" value="GPCR_Rhodpsn"/>
</dbReference>
<dbReference type="PROSITE" id="PS00237">
    <property type="entry name" value="G_PROTEIN_RECEP_F1_1"/>
    <property type="match status" value="1"/>
</dbReference>
<dbReference type="InterPro" id="IPR000190">
    <property type="entry name" value="ATII_AT1_rcpt"/>
</dbReference>
<keyword evidence="2 13" id="KW-1003">Cell membrane</keyword>
<keyword evidence="7" id="KW-1015">Disulfide bond</keyword>
<evidence type="ECO:0000256" key="13">
    <source>
        <dbReference type="RuleBase" id="RU368058"/>
    </source>
</evidence>
<feature type="transmembrane region" description="Helical" evidence="13">
    <location>
        <begin position="33"/>
        <end position="54"/>
    </location>
</feature>
<accession>A0ABR0Z1B8</accession>
<dbReference type="Gene3D" id="1.20.1070.10">
    <property type="entry name" value="Rhodopsin 7-helix transmembrane proteins"/>
    <property type="match status" value="1"/>
</dbReference>
<evidence type="ECO:0000256" key="8">
    <source>
        <dbReference type="ARBA" id="ARBA00023170"/>
    </source>
</evidence>
<sequence length="359" mass="40369">MENSTAGTTEDPRVSLNCTSSGMHNYIFTMIPIVYSFIFVVGVLGNSMVVAVIYSYVKIKTVANVFMLNLALADLTFLITLPLWAAYTALGYNWHFGGFLCKLSTGLVTFNLYATIFLLTCLSIDRYLAIVHPVRSRPRRTLVYSRITCIIIWVFAFVLSVPTMCFRDVILITNPNISVCAFLYKDASLNRVLVGMGFVKSILGFLIPFVIIITCYCLIGKTLLGAYQVQKSKARNDEVLKMLAAVVASFFICWVPHQIFHFMDILVHLKVIKACKLIDIVDTALPFTICIAYFNSCLNPIFYGFVKKHFRRKLLQLLKCTSPLKAHPSLSTKMSSLSYRGSETLHLTANKSITLCYVK</sequence>
<gene>
    <name evidence="15" type="ORF">HHUSO_G20980</name>
</gene>
<dbReference type="PANTHER" id="PTHR10489">
    <property type="entry name" value="CELL ADHESION MOLECULE"/>
    <property type="match status" value="1"/>
</dbReference>
<dbReference type="Pfam" id="PF00001">
    <property type="entry name" value="7tm_1"/>
    <property type="match status" value="1"/>
</dbReference>
<evidence type="ECO:0000256" key="3">
    <source>
        <dbReference type="ARBA" id="ARBA00022692"/>
    </source>
</evidence>
<dbReference type="PROSITE" id="PS50262">
    <property type="entry name" value="G_PROTEIN_RECEP_F1_2"/>
    <property type="match status" value="1"/>
</dbReference>
<keyword evidence="3 12" id="KW-0812">Transmembrane</keyword>
<feature type="transmembrane region" description="Helical" evidence="13">
    <location>
        <begin position="239"/>
        <end position="263"/>
    </location>
</feature>
<evidence type="ECO:0000256" key="9">
    <source>
        <dbReference type="ARBA" id="ARBA00023180"/>
    </source>
</evidence>
<keyword evidence="4 13" id="KW-1133">Transmembrane helix</keyword>
<comment type="function">
    <text evidence="11">Receptor for angiotensin II, a vasoconstricting peptide, which acts as a key regulator of blood pressure and sodium retention by the kidney. The activated receptor in turn couples to G-alpha proteins G(q) (GNAQ, GNA11, GNA14 or GNA15) and thus activates phospholipase C and increases the cytosolic Ca(2+) concentrations, which in turn triggers cellular responses such as stimulation of protein kinase C.</text>
</comment>
<evidence type="ECO:0000256" key="7">
    <source>
        <dbReference type="ARBA" id="ARBA00023157"/>
    </source>
</evidence>
<feature type="transmembrane region" description="Helical" evidence="13">
    <location>
        <begin position="141"/>
        <end position="161"/>
    </location>
</feature>
<dbReference type="Proteomes" id="UP001369086">
    <property type="component" value="Unassembled WGS sequence"/>
</dbReference>
<keyword evidence="16" id="KW-1185">Reference proteome</keyword>
<reference evidence="15 16" key="1">
    <citation type="submission" date="2021-05" db="EMBL/GenBank/DDBJ databases">
        <authorList>
            <person name="Zahm M."/>
            <person name="Klopp C."/>
            <person name="Cabau C."/>
            <person name="Kuhl H."/>
            <person name="Suciu R."/>
            <person name="Ciorpac M."/>
            <person name="Holostenco D."/>
            <person name="Gessner J."/>
            <person name="Wuertz S."/>
            <person name="Hohne C."/>
            <person name="Stock M."/>
            <person name="Gislard M."/>
            <person name="Lluch J."/>
            <person name="Milhes M."/>
            <person name="Lampietro C."/>
            <person name="Lopez Roques C."/>
            <person name="Donnadieu C."/>
            <person name="Du K."/>
            <person name="Schartl M."/>
            <person name="Guiguen Y."/>
        </authorList>
    </citation>
    <scope>NUCLEOTIDE SEQUENCE [LARGE SCALE GENOMIC DNA]</scope>
    <source>
        <strain evidence="15">Hh-F2</strain>
        <tissue evidence="15">Blood</tissue>
    </source>
</reference>
<organism evidence="15 16">
    <name type="scientific">Huso huso</name>
    <name type="common">Beluga</name>
    <name type="synonym">Acipenser huso</name>
    <dbReference type="NCBI Taxonomy" id="61971"/>
    <lineage>
        <taxon>Eukaryota</taxon>
        <taxon>Metazoa</taxon>
        <taxon>Chordata</taxon>
        <taxon>Craniata</taxon>
        <taxon>Vertebrata</taxon>
        <taxon>Euteleostomi</taxon>
        <taxon>Actinopterygii</taxon>
        <taxon>Chondrostei</taxon>
        <taxon>Acipenseriformes</taxon>
        <taxon>Acipenseridae</taxon>
        <taxon>Huso</taxon>
    </lineage>
</organism>
<feature type="transmembrane region" description="Helical" evidence="13">
    <location>
        <begin position="110"/>
        <end position="129"/>
    </location>
</feature>
<dbReference type="InterPro" id="IPR050119">
    <property type="entry name" value="CCR1-9-like"/>
</dbReference>
<comment type="caution">
    <text evidence="15">The sequence shown here is derived from an EMBL/GenBank/DDBJ whole genome shotgun (WGS) entry which is preliminary data.</text>
</comment>
<evidence type="ECO:0000256" key="5">
    <source>
        <dbReference type="ARBA" id="ARBA00023040"/>
    </source>
</evidence>
<protein>
    <recommendedName>
        <fullName evidence="13">Type-1 angiotensin II receptor</fullName>
    </recommendedName>
</protein>
<keyword evidence="8 12" id="KW-0675">Receptor</keyword>
<evidence type="ECO:0000256" key="12">
    <source>
        <dbReference type="RuleBase" id="RU000688"/>
    </source>
</evidence>
<feature type="domain" description="G-protein coupled receptors family 1 profile" evidence="14">
    <location>
        <begin position="45"/>
        <end position="303"/>
    </location>
</feature>
<dbReference type="SUPFAM" id="SSF81321">
    <property type="entry name" value="Family A G protein-coupled receptor-like"/>
    <property type="match status" value="1"/>
</dbReference>
<evidence type="ECO:0000256" key="1">
    <source>
        <dbReference type="ARBA" id="ARBA00004651"/>
    </source>
</evidence>
<name>A0ABR0Z1B8_HUSHU</name>
<keyword evidence="10 12" id="KW-0807">Transducer</keyword>
<evidence type="ECO:0000256" key="2">
    <source>
        <dbReference type="ARBA" id="ARBA00022475"/>
    </source>
</evidence>
<feature type="transmembrane region" description="Helical" evidence="13">
    <location>
        <begin position="283"/>
        <end position="306"/>
    </location>
</feature>
<keyword evidence="6 13" id="KW-0472">Membrane</keyword>
<evidence type="ECO:0000313" key="16">
    <source>
        <dbReference type="Proteomes" id="UP001369086"/>
    </source>
</evidence>
<evidence type="ECO:0000259" key="14">
    <source>
        <dbReference type="PROSITE" id="PS50262"/>
    </source>
</evidence>
<dbReference type="InterPro" id="IPR000248">
    <property type="entry name" value="ATII_rcpt"/>
</dbReference>
<comment type="subcellular location">
    <subcellularLocation>
        <location evidence="1 13">Cell membrane</location>
        <topology evidence="1 13">Multi-pass membrane protein</topology>
    </subcellularLocation>
</comment>
<dbReference type="PRINTS" id="PR00237">
    <property type="entry name" value="GPCRRHODOPSN"/>
</dbReference>
<dbReference type="InterPro" id="IPR017452">
    <property type="entry name" value="GPCR_Rhodpsn_7TM"/>
</dbReference>
<evidence type="ECO:0000313" key="15">
    <source>
        <dbReference type="EMBL" id="KAK6478629.1"/>
    </source>
</evidence>
<evidence type="ECO:0000256" key="11">
    <source>
        <dbReference type="ARBA" id="ARBA00046119"/>
    </source>
</evidence>
<dbReference type="PANTHER" id="PTHR10489:SF956">
    <property type="entry name" value="TYPE-1 ANGIOTENSIN II RECEPTOR A"/>
    <property type="match status" value="1"/>
</dbReference>
<feature type="transmembrane region" description="Helical" evidence="13">
    <location>
        <begin position="66"/>
        <end position="90"/>
    </location>
</feature>